<feature type="domain" description="SLH" evidence="7">
    <location>
        <begin position="25"/>
        <end position="88"/>
    </location>
</feature>
<dbReference type="Pfam" id="PF25023">
    <property type="entry name" value="TEN_YD-shell"/>
    <property type="match status" value="2"/>
</dbReference>
<dbReference type="PANTHER" id="PTHR11219:SF69">
    <property type="entry name" value="TENEURIN-A"/>
    <property type="match status" value="1"/>
</dbReference>
<dbReference type="InterPro" id="IPR013784">
    <property type="entry name" value="Carb-bd-like_fold"/>
</dbReference>
<dbReference type="Pfam" id="PF25020">
    <property type="entry name" value="TTR_TEN1-4"/>
    <property type="match status" value="1"/>
</dbReference>
<feature type="compositionally biased region" description="Basic and acidic residues" evidence="4">
    <location>
        <begin position="996"/>
        <end position="1005"/>
    </location>
</feature>
<dbReference type="InterPro" id="IPR056823">
    <property type="entry name" value="TEN-like_YD-shell"/>
</dbReference>
<dbReference type="SUPFAM" id="SSF49464">
    <property type="entry name" value="Carboxypeptidase regulatory domain-like"/>
    <property type="match status" value="1"/>
</dbReference>
<dbReference type="Pfam" id="PF00395">
    <property type="entry name" value="SLH"/>
    <property type="match status" value="3"/>
</dbReference>
<dbReference type="NCBIfam" id="TIGR03696">
    <property type="entry name" value="Rhs_assc_core"/>
    <property type="match status" value="1"/>
</dbReference>
<gene>
    <name evidence="8" type="ORF">GCM10010911_45880</name>
</gene>
<feature type="domain" description="SLH" evidence="7">
    <location>
        <begin position="89"/>
        <end position="147"/>
    </location>
</feature>
<feature type="region of interest" description="Disordered" evidence="4">
    <location>
        <begin position="429"/>
        <end position="458"/>
    </location>
</feature>
<feature type="region of interest" description="Disordered" evidence="4">
    <location>
        <begin position="987"/>
        <end position="1008"/>
    </location>
</feature>
<keyword evidence="2" id="KW-0677">Repeat</keyword>
<comment type="caution">
    <text evidence="8">The sequence shown here is derived from an EMBL/GenBank/DDBJ whole genome shotgun (WGS) entry which is preliminary data.</text>
</comment>
<organism evidence="8 9">
    <name type="scientific">Paenibacillus nasutitermitis</name>
    <dbReference type="NCBI Taxonomy" id="1652958"/>
    <lineage>
        <taxon>Bacteria</taxon>
        <taxon>Bacillati</taxon>
        <taxon>Bacillota</taxon>
        <taxon>Bacilli</taxon>
        <taxon>Bacillales</taxon>
        <taxon>Paenibacillaceae</taxon>
        <taxon>Paenibacillus</taxon>
    </lineage>
</organism>
<dbReference type="InterPro" id="IPR051216">
    <property type="entry name" value="Teneurin"/>
</dbReference>
<evidence type="ECO:0000256" key="5">
    <source>
        <dbReference type="SAM" id="SignalP"/>
    </source>
</evidence>
<evidence type="ECO:0000256" key="3">
    <source>
        <dbReference type="ARBA" id="ARBA00023157"/>
    </source>
</evidence>
<feature type="compositionally biased region" description="Pro residues" evidence="4">
    <location>
        <begin position="543"/>
        <end position="553"/>
    </location>
</feature>
<name>A0A916Z9I5_9BACL</name>
<dbReference type="PROSITE" id="PS51272">
    <property type="entry name" value="SLH"/>
    <property type="match status" value="3"/>
</dbReference>
<dbReference type="Gene3D" id="2.180.10.10">
    <property type="entry name" value="RHS repeat-associated core"/>
    <property type="match status" value="1"/>
</dbReference>
<dbReference type="SUPFAM" id="SSF63829">
    <property type="entry name" value="Calcium-dependent phosphotriesterase"/>
    <property type="match status" value="1"/>
</dbReference>
<evidence type="ECO:0000259" key="7">
    <source>
        <dbReference type="PROSITE" id="PS51272"/>
    </source>
</evidence>
<evidence type="ECO:0000259" key="6">
    <source>
        <dbReference type="PROSITE" id="PS50853"/>
    </source>
</evidence>
<feature type="signal peptide" evidence="5">
    <location>
        <begin position="1"/>
        <end position="20"/>
    </location>
</feature>
<dbReference type="InterPro" id="IPR001119">
    <property type="entry name" value="SLH_dom"/>
</dbReference>
<evidence type="ECO:0000313" key="9">
    <source>
        <dbReference type="Proteomes" id="UP000612456"/>
    </source>
</evidence>
<evidence type="ECO:0000313" key="8">
    <source>
        <dbReference type="EMBL" id="GGD82552.1"/>
    </source>
</evidence>
<keyword evidence="9" id="KW-1185">Reference proteome</keyword>
<keyword evidence="5" id="KW-0732">Signal</keyword>
<dbReference type="EMBL" id="BMHP01000003">
    <property type="protein sequence ID" value="GGD82552.1"/>
    <property type="molecule type" value="Genomic_DNA"/>
</dbReference>
<dbReference type="Pfam" id="PF00041">
    <property type="entry name" value="fn3"/>
    <property type="match status" value="2"/>
</dbReference>
<feature type="domain" description="Fibronectin type-III" evidence="6">
    <location>
        <begin position="450"/>
        <end position="547"/>
    </location>
</feature>
<evidence type="ECO:0000256" key="1">
    <source>
        <dbReference type="ARBA" id="ARBA00022536"/>
    </source>
</evidence>
<feature type="region of interest" description="Disordered" evidence="4">
    <location>
        <begin position="536"/>
        <end position="558"/>
    </location>
</feature>
<dbReference type="SMART" id="SM00060">
    <property type="entry name" value="FN3"/>
    <property type="match status" value="2"/>
</dbReference>
<protein>
    <submittedName>
        <fullName evidence="8">Uncharacterized protein</fullName>
    </submittedName>
</protein>
<dbReference type="Gene3D" id="2.60.40.1120">
    <property type="entry name" value="Carboxypeptidase-like, regulatory domain"/>
    <property type="match status" value="1"/>
</dbReference>
<evidence type="ECO:0000256" key="4">
    <source>
        <dbReference type="SAM" id="MobiDB-lite"/>
    </source>
</evidence>
<reference evidence="8" key="2">
    <citation type="submission" date="2020-09" db="EMBL/GenBank/DDBJ databases">
        <authorList>
            <person name="Sun Q."/>
            <person name="Zhou Y."/>
        </authorList>
    </citation>
    <scope>NUCLEOTIDE SEQUENCE</scope>
    <source>
        <strain evidence="8">CGMCC 1.15178</strain>
    </source>
</reference>
<dbReference type="InterPro" id="IPR008969">
    <property type="entry name" value="CarboxyPept-like_regulatory"/>
</dbReference>
<sequence>MLLILSLFAQLAFGVGQAGASDVGLNKLKPEELIPEWAIEPIAEMTRLGVIKGYEDGAFRAESSVTRAEITVMLLRFVQSTSMKLQDEQAPTFQDVGNEWFADDVRRASRLGIVQGNESGMFRPHAAVSRQESAVMLNRVVQLTAAGALSFKDQSSIPDWARPAVAALVEAGVLQGYEDNTFQGQKSITRAEAAVILHRAKKLADAGEPTGGKAESAALTIKANQSDGSMLAQADVFIHEKGKRMYLMWGRTNEQGVWTASIPYGDYDVHIVKEGFAGYQSIDFQKGRTDLELTAQKAAQIEGTVLRADGKPAAGIFLSFTSNPTFHTVTGMDGTFRASVLPEKTYRLTLVEDAGLSRIFAEGGGPASIYGAGGSAFPGLSLLDSELAQIPDCGCHKYDAAQTYTSLGAGQTLKMGLVSIDGARPITAAGGNGGGSGLNPNQPDNSDTTPPAAPAGLTGTAGNSVVVLNWAANSESDLAGYKVYVSEDNGSTWDAGTKIAGGSVTSHTVGGLTNGVSYRFAVTAFDAAGNESVKSAGVTATPQAPPEGKPPAAPRGLTGKAANTLVTLSWMANSETDLSGYEIYYSADNGATWTNGPKLGRVTETEVTGLRNGTAYSFTISAFNTAGESSARAEPITITPKGTNGTPDPVDVATRIPTTALPTFHSTVKFLYAGNEPLQTGVAEGAIEDSLVSVVRGKILDAAGQPLAGVGIRILDHNELGATRSRTDGMFDLAVNGGGGLTLQLTKDGYMPVQRKVTATAGRYETLPDVVLKAYDTKVTLVDLSTAENVQVAQGSPVTDADGTRTPSVLFPEGTSATMKLPDGSVVPLPEIHLRATEYTVGENGLNAMPGDLPDFVGYTHAVELSADEAVKAGATEVRFNQQLYYYVENYLGFPVGEAVPMGYYDREAGRWVASDNGKVIRILSVDGGIASIDLDGDGEADSAEKLTALGFSDKERQKLAGMYTAGQSLWRVPIEHFTPWDCNWPYGPPPDAEPPIDKEPNREHEEEDPCEQAGSIIGCQNQSLGQAIPIEGTGMSLNYTSTRTPGYKEKSKLTIPVSGDSIPGSLRSMSVTVEIGGKSFRKTFSPAPNVSHTFQWDGIDVYARKLVGKHPYKVTVSNNYDLQYYAASSDFQQSFGRLSGSGVVIGGVRETTKIPISRVWYGSLESPNNPFEQAGVAGWSLDAHHMLSMEENVMYEGDRNKKTVSHKSLNKKDLSGLGDDYYPIVDDAIFPGPGNSFYFKAEGGVKTGRRHQIIARLNNDGSFQKSDEFPSEQYGEISSDSIGNVYRYSPTTNRIYLKKFDETHWNVFAGTGNRASRDIIDGALAVESDLYHIFSMAAASDGTLYLTSHNPVARQNIFYRISADGRIHMMGDESTDGADSGRATNDTIGNATMVMAGSDGSVYIGDNSYASYGGGMQYASRIRKISPDGIITKLAGKTPYVYTPQVIDHGVDANQALFYLKKMFMDGEGNLLFEAYSSILSSSLLLYKVNKEGIVEEVNLDHVNAASKASLSLAAIDYNGSFIYNQYNNIYRHDSSKINLAEIPEEDGLSVNAFDLATGRIMQNVSAFSGAVLKAFSYDDEGRLLSISDRSGNLTRIERDEQGKPTAIVAPGGQRTILEVDSSGELTSITNPAGETYRMKYEDGMLTEYMDPEQGVSQYAYDASGRLVKAINPEGGIKTLEKTFINQGYSVIFTDPSSRTTTYETVIAKGKTIHTLTDPNGYKTVTEKIGEQSETALLPDGTKVRKKFGTDPRMGKNTPFVAELIYTSPDGKESKFKEERSAVTDNNNELVSYMVRHTLNGDVSTIQYDRAGHKFTETTAEGTKTETYLDEKDRVSKVAWPETDLFPIETFYDSIGRMERVQQGEKFISYTYNAQNLIEQETDAFGNVKKYDYDAAGRMTSITTPGSKMYRKGYDSLGNLTELTMPNGAKYAQQFNKLGQFEGFAPSSSALWYAPEHDNSGNLTKTTLRSGRVIDHVLEPAEGKRPVGINDADIQRTFTYLGQSEAAKTIESVMQQDSSRQQKIEYGYEGESIHTMTLTGKANASFSYAYDDFFNMTHMAMTVGEAVYNTPFQYDNDDNLTQFGAFQFNRGGPLKAVDSMSDGKLDIQVDYDRYGKIDSVTYMLKGSQVYKAAYKYDKRDFVTDVAVDSTNGRETTHYEYDLDGQLKSTTRIGPGGNAFTESYSYDANKNRVTSQLNGAGEVISSYGEHDVLERVGTLAYTFDEDGFLKQRGSDTFTYGVRGELLEATVTSAGNTFTNNLSVTDVTYDPTVTRATYLDTLTNNTFKYTYDGLSRRVAKEDSAGRKYQYLYGNPESLQLMTASVDPSGQVTMYSYNEMGLLIALERGGERYYVVTDAVGTPKLVLDDNGAVVKELHYDSFGSLQSDSNPEFELLLGYAGGLEDRDTGLTRFGFRDYDPASGRWTARDPVLIESGQTNLYTYVNNNPIMFRDPCGQLCVGASVYAVVGIGGKLCITEEGVSSCGDTGFGVGVGIEVSPFEDIAKNELSLEAMGKLTAGIGNLQAGYKLGIDFDTNCRTDGPIARVEAGPYRVDLLKPSKSAVKGNEDNFQKKIKELFKKSGAKAEASIKAKLCSNLRW</sequence>
<dbReference type="InterPro" id="IPR003961">
    <property type="entry name" value="FN3_dom"/>
</dbReference>
<feature type="compositionally biased region" description="Low complexity" evidence="4">
    <location>
        <begin position="448"/>
        <end position="458"/>
    </location>
</feature>
<feature type="domain" description="Fibronectin type-III" evidence="6">
    <location>
        <begin position="550"/>
        <end position="643"/>
    </location>
</feature>
<dbReference type="PANTHER" id="PTHR11219">
    <property type="entry name" value="TENEURIN AND N-ACETYLGLUCOSAMINE-1-PHOSPHODIESTER ALPHA-N-ACETYLGLUCOSAMINIDASE"/>
    <property type="match status" value="1"/>
</dbReference>
<dbReference type="InterPro" id="IPR006530">
    <property type="entry name" value="YD"/>
</dbReference>
<dbReference type="NCBIfam" id="TIGR01643">
    <property type="entry name" value="YD_repeat_2x"/>
    <property type="match status" value="2"/>
</dbReference>
<dbReference type="InterPro" id="IPR013783">
    <property type="entry name" value="Ig-like_fold"/>
</dbReference>
<dbReference type="Gene3D" id="2.60.40.10">
    <property type="entry name" value="Immunoglobulins"/>
    <property type="match status" value="2"/>
</dbReference>
<proteinExistence type="predicted"/>
<dbReference type="SUPFAM" id="SSF49265">
    <property type="entry name" value="Fibronectin type III"/>
    <property type="match status" value="1"/>
</dbReference>
<keyword evidence="1" id="KW-0245">EGF-like domain</keyword>
<dbReference type="InterPro" id="IPR036116">
    <property type="entry name" value="FN3_sf"/>
</dbReference>
<dbReference type="SUPFAM" id="SSF49452">
    <property type="entry name" value="Starch-binding domain-like"/>
    <property type="match status" value="1"/>
</dbReference>
<dbReference type="Proteomes" id="UP000612456">
    <property type="component" value="Unassembled WGS sequence"/>
</dbReference>
<dbReference type="PROSITE" id="PS50853">
    <property type="entry name" value="FN3"/>
    <property type="match status" value="2"/>
</dbReference>
<keyword evidence="3" id="KW-1015">Disulfide bond</keyword>
<feature type="chain" id="PRO_5038123287" evidence="5">
    <location>
        <begin position="21"/>
        <end position="2597"/>
    </location>
</feature>
<dbReference type="InterPro" id="IPR022385">
    <property type="entry name" value="Rhs_assc_core"/>
</dbReference>
<evidence type="ECO:0000256" key="2">
    <source>
        <dbReference type="ARBA" id="ARBA00022737"/>
    </source>
</evidence>
<dbReference type="GO" id="GO:0030246">
    <property type="term" value="F:carbohydrate binding"/>
    <property type="evidence" value="ECO:0007669"/>
    <property type="project" value="InterPro"/>
</dbReference>
<accession>A0A916Z9I5</accession>
<feature type="compositionally biased region" description="Polar residues" evidence="4">
    <location>
        <begin position="438"/>
        <end position="447"/>
    </location>
</feature>
<feature type="domain" description="SLH" evidence="7">
    <location>
        <begin position="148"/>
        <end position="211"/>
    </location>
</feature>
<reference evidence="8" key="1">
    <citation type="journal article" date="2014" name="Int. J. Syst. Evol. Microbiol.">
        <title>Complete genome sequence of Corynebacterium casei LMG S-19264T (=DSM 44701T), isolated from a smear-ripened cheese.</title>
        <authorList>
            <consortium name="US DOE Joint Genome Institute (JGI-PGF)"/>
            <person name="Walter F."/>
            <person name="Albersmeier A."/>
            <person name="Kalinowski J."/>
            <person name="Ruckert C."/>
        </authorList>
    </citation>
    <scope>NUCLEOTIDE SEQUENCE</scope>
    <source>
        <strain evidence="8">CGMCC 1.15178</strain>
    </source>
</reference>
<dbReference type="CDD" id="cd00063">
    <property type="entry name" value="FN3"/>
    <property type="match status" value="2"/>
</dbReference>
<dbReference type="InterPro" id="IPR056820">
    <property type="entry name" value="TEN_TTR-like"/>
</dbReference>